<evidence type="ECO:0000313" key="3">
    <source>
        <dbReference type="Proteomes" id="UP000037848"/>
    </source>
</evidence>
<dbReference type="AlphaFoldDB" id="A0A0N1MU72"/>
<comment type="caution">
    <text evidence="2">The sequence shown here is derived from an EMBL/GenBank/DDBJ whole genome shotgun (WGS) entry which is preliminary data.</text>
</comment>
<dbReference type="PATRIC" id="fig|187330.3.peg.4271"/>
<gene>
    <name evidence="2" type="ORF">ADS77_10770</name>
</gene>
<dbReference type="RefSeq" id="WP_054205885.1">
    <property type="nucleotide sequence ID" value="NZ_LHPH01000010.1"/>
</dbReference>
<protein>
    <submittedName>
        <fullName evidence="2">Uncharacterized protein</fullName>
    </submittedName>
</protein>
<proteinExistence type="predicted"/>
<name>A0A0N1MU72_9GAMM</name>
<dbReference type="Proteomes" id="UP000037848">
    <property type="component" value="Unassembled WGS sequence"/>
</dbReference>
<feature type="signal peptide" evidence="1">
    <location>
        <begin position="1"/>
        <end position="18"/>
    </location>
</feature>
<evidence type="ECO:0000313" key="2">
    <source>
        <dbReference type="EMBL" id="KPH63156.1"/>
    </source>
</evidence>
<organism evidence="2 3">
    <name type="scientific">Pseudoalteromonas porphyrae</name>
    <dbReference type="NCBI Taxonomy" id="187330"/>
    <lineage>
        <taxon>Bacteria</taxon>
        <taxon>Pseudomonadati</taxon>
        <taxon>Pseudomonadota</taxon>
        <taxon>Gammaproteobacteria</taxon>
        <taxon>Alteromonadales</taxon>
        <taxon>Pseudoalteromonadaceae</taxon>
        <taxon>Pseudoalteromonas</taxon>
    </lineage>
</organism>
<accession>A0A0N1MU72</accession>
<sequence length="265" mass="29490">MLKKIFMILLFFSQSVFAGDKIATTCHGCNSNDMKIRAGNVGWGEHGQTINVLDFTQSKIETYENYTEWDQEHGYVSHREIIRVKTSETDKKIFQEVSDALNELGNNTSSSIAPPDVINNVWDLPNYSRNKNNLTDYIKDQLWVSSITIEAVKDKARKLGFLSGELNKYWLPTANGGKVLFSMKIDGGIIIIELLEARDSDNNTVPFKVSDIGTYKFNNHSNIGAASGAFSRFGFSTSIRVGAVTIIDCDSSGKCRQVPPPKSTD</sequence>
<reference evidence="2 3" key="1">
    <citation type="submission" date="2015-08" db="EMBL/GenBank/DDBJ databases">
        <title>Draft Genome Sequence of Pseudoalteromonas porphyrae UCD-SED14.</title>
        <authorList>
            <person name="Coil D.A."/>
            <person name="Jospin G."/>
            <person name="Lee R.D."/>
            <person name="Eisen J.A."/>
        </authorList>
    </citation>
    <scope>NUCLEOTIDE SEQUENCE [LARGE SCALE GENOMIC DNA]</scope>
    <source>
        <strain evidence="2 3">UCD-SED14</strain>
    </source>
</reference>
<dbReference type="EMBL" id="LHPH01000010">
    <property type="protein sequence ID" value="KPH63156.1"/>
    <property type="molecule type" value="Genomic_DNA"/>
</dbReference>
<evidence type="ECO:0000256" key="1">
    <source>
        <dbReference type="SAM" id="SignalP"/>
    </source>
</evidence>
<keyword evidence="3" id="KW-1185">Reference proteome</keyword>
<feature type="chain" id="PRO_5005878280" evidence="1">
    <location>
        <begin position="19"/>
        <end position="265"/>
    </location>
</feature>
<keyword evidence="1" id="KW-0732">Signal</keyword>